<organism evidence="2 3">
    <name type="scientific">Neoroseomonas alkaliterrae</name>
    <dbReference type="NCBI Taxonomy" id="1452450"/>
    <lineage>
        <taxon>Bacteria</taxon>
        <taxon>Pseudomonadati</taxon>
        <taxon>Pseudomonadota</taxon>
        <taxon>Alphaproteobacteria</taxon>
        <taxon>Acetobacterales</taxon>
        <taxon>Acetobacteraceae</taxon>
        <taxon>Neoroseomonas</taxon>
    </lineage>
</organism>
<dbReference type="AlphaFoldDB" id="A0A840XW42"/>
<dbReference type="EMBL" id="JACIJE010000011">
    <property type="protein sequence ID" value="MBB5691350.1"/>
    <property type="molecule type" value="Genomic_DNA"/>
</dbReference>
<proteinExistence type="predicted"/>
<name>A0A840XW42_9PROT</name>
<feature type="compositionally biased region" description="Low complexity" evidence="1">
    <location>
        <begin position="19"/>
        <end position="31"/>
    </location>
</feature>
<evidence type="ECO:0000313" key="2">
    <source>
        <dbReference type="EMBL" id="MBB5691350.1"/>
    </source>
</evidence>
<gene>
    <name evidence="2" type="ORF">FHS88_003503</name>
</gene>
<feature type="region of interest" description="Disordered" evidence="1">
    <location>
        <begin position="19"/>
        <end position="42"/>
    </location>
</feature>
<accession>A0A840XW42</accession>
<protein>
    <submittedName>
        <fullName evidence="2">Uncharacterized protein</fullName>
    </submittedName>
</protein>
<reference evidence="2 3" key="1">
    <citation type="submission" date="2020-08" db="EMBL/GenBank/DDBJ databases">
        <title>Genomic Encyclopedia of Type Strains, Phase IV (KMG-IV): sequencing the most valuable type-strain genomes for metagenomic binning, comparative biology and taxonomic classification.</title>
        <authorList>
            <person name="Goeker M."/>
        </authorList>
    </citation>
    <scope>NUCLEOTIDE SEQUENCE [LARGE SCALE GENOMIC DNA]</scope>
    <source>
        <strain evidence="2 3">DSM 25895</strain>
    </source>
</reference>
<sequence length="42" mass="4030">MTSTIQHSVPEAAISARVTVSGASSSASGATNTPMSGLAQPA</sequence>
<evidence type="ECO:0000256" key="1">
    <source>
        <dbReference type="SAM" id="MobiDB-lite"/>
    </source>
</evidence>
<comment type="caution">
    <text evidence="2">The sequence shown here is derived from an EMBL/GenBank/DDBJ whole genome shotgun (WGS) entry which is preliminary data.</text>
</comment>
<keyword evidence="3" id="KW-1185">Reference proteome</keyword>
<evidence type="ECO:0000313" key="3">
    <source>
        <dbReference type="Proteomes" id="UP000562254"/>
    </source>
</evidence>
<dbReference type="RefSeq" id="WP_272872843.1">
    <property type="nucleotide sequence ID" value="NZ_JAAEDJ010000355.1"/>
</dbReference>
<dbReference type="Proteomes" id="UP000562254">
    <property type="component" value="Unassembled WGS sequence"/>
</dbReference>